<protein>
    <submittedName>
        <fullName evidence="10">S-adenosylmethionine decarboxylase</fullName>
    </submittedName>
</protein>
<comment type="caution">
    <text evidence="10">The sequence shown here is derived from an EMBL/GenBank/DDBJ whole genome shotgun (WGS) entry which is preliminary data.</text>
</comment>
<gene>
    <name evidence="10" type="ORF">JMN32_12455</name>
</gene>
<keyword evidence="3" id="KW-0068">Autocatalytic cleavage</keyword>
<evidence type="ECO:0000256" key="8">
    <source>
        <dbReference type="ARBA" id="ARBA00023270"/>
    </source>
</evidence>
<reference evidence="10" key="1">
    <citation type="submission" date="2021-01" db="EMBL/GenBank/DDBJ databases">
        <title>Fulvivirga kasyanovii gen. nov., sp nov., a novel member of the phylum Bacteroidetes isolated from seawater in a mussel farm.</title>
        <authorList>
            <person name="Zhao L.-H."/>
            <person name="Wang Z.-J."/>
        </authorList>
    </citation>
    <scope>NUCLEOTIDE SEQUENCE</scope>
    <source>
        <strain evidence="10">29W222</strain>
    </source>
</reference>
<name>A0A937KEH4_9BACT</name>
<dbReference type="RefSeq" id="WP_202856651.1">
    <property type="nucleotide sequence ID" value="NZ_JAEUGD010000042.1"/>
</dbReference>
<dbReference type="InterPro" id="IPR003826">
    <property type="entry name" value="AdoMetDC_fam_prok"/>
</dbReference>
<evidence type="ECO:0000256" key="2">
    <source>
        <dbReference type="ARBA" id="ARBA00022793"/>
    </source>
</evidence>
<evidence type="ECO:0000256" key="1">
    <source>
        <dbReference type="ARBA" id="ARBA00001928"/>
    </source>
</evidence>
<keyword evidence="7" id="KW-0456">Lyase</keyword>
<evidence type="ECO:0000256" key="6">
    <source>
        <dbReference type="ARBA" id="ARBA00023145"/>
    </source>
</evidence>
<proteinExistence type="predicted"/>
<evidence type="ECO:0000256" key="3">
    <source>
        <dbReference type="ARBA" id="ARBA00022813"/>
    </source>
</evidence>
<dbReference type="Pfam" id="PF02675">
    <property type="entry name" value="AdoMet_dc"/>
    <property type="match status" value="1"/>
</dbReference>
<accession>A0A937KEH4</accession>
<dbReference type="Gene3D" id="3.60.90.10">
    <property type="entry name" value="S-adenosylmethionine decarboxylase"/>
    <property type="match status" value="1"/>
</dbReference>
<evidence type="ECO:0000256" key="5">
    <source>
        <dbReference type="ARBA" id="ARBA00023115"/>
    </source>
</evidence>
<keyword evidence="4" id="KW-0745">Spermidine biosynthesis</keyword>
<keyword evidence="2" id="KW-0210">Decarboxylase</keyword>
<comment type="cofactor">
    <cofactor evidence="1">
        <name>pyruvate</name>
        <dbReference type="ChEBI" id="CHEBI:15361"/>
    </cofactor>
</comment>
<dbReference type="GO" id="GO:0008295">
    <property type="term" value="P:spermidine biosynthetic process"/>
    <property type="evidence" value="ECO:0007669"/>
    <property type="project" value="UniProtKB-KW"/>
</dbReference>
<dbReference type="EMBL" id="JAEUGD010000042">
    <property type="protein sequence ID" value="MBL6447125.1"/>
    <property type="molecule type" value="Genomic_DNA"/>
</dbReference>
<keyword evidence="11" id="KW-1185">Reference proteome</keyword>
<evidence type="ECO:0000256" key="7">
    <source>
        <dbReference type="ARBA" id="ARBA00023239"/>
    </source>
</evidence>
<dbReference type="PANTHER" id="PTHR33866">
    <property type="entry name" value="S-ADENOSYLMETHIONINE DECARBOXYLASE PROENZYME"/>
    <property type="match status" value="1"/>
</dbReference>
<keyword evidence="5" id="KW-0620">Polyamine biosynthesis</keyword>
<evidence type="ECO:0000313" key="10">
    <source>
        <dbReference type="EMBL" id="MBL6447125.1"/>
    </source>
</evidence>
<keyword evidence="6" id="KW-0865">Zymogen</keyword>
<sequence>MEAKIDNFSCWIKDINPESLKKDFKQILLSSGFGLLNCMEHHFSPQGYTCLWLLSESHFAIHTFPEEHKTYIELSSCNSEMYDRFLVLLDEYKECKNVVK</sequence>
<evidence type="ECO:0000256" key="9">
    <source>
        <dbReference type="ARBA" id="ARBA00023317"/>
    </source>
</evidence>
<keyword evidence="8" id="KW-0704">Schiff base</keyword>
<dbReference type="InterPro" id="IPR016067">
    <property type="entry name" value="S-AdoMet_deCO2ase_core"/>
</dbReference>
<dbReference type="PANTHER" id="PTHR33866:SF2">
    <property type="entry name" value="S-ADENOSYLMETHIONINE DECARBOXYLASE PROENZYME"/>
    <property type="match status" value="1"/>
</dbReference>
<dbReference type="SUPFAM" id="SSF56276">
    <property type="entry name" value="S-adenosylmethionine decarboxylase"/>
    <property type="match status" value="1"/>
</dbReference>
<keyword evidence="9" id="KW-0670">Pyruvate</keyword>
<dbReference type="AlphaFoldDB" id="A0A937KEH4"/>
<evidence type="ECO:0000313" key="11">
    <source>
        <dbReference type="Proteomes" id="UP000614216"/>
    </source>
</evidence>
<dbReference type="GO" id="GO:0005829">
    <property type="term" value="C:cytosol"/>
    <property type="evidence" value="ECO:0007669"/>
    <property type="project" value="TreeGrafter"/>
</dbReference>
<dbReference type="GO" id="GO:0004014">
    <property type="term" value="F:adenosylmethionine decarboxylase activity"/>
    <property type="evidence" value="ECO:0007669"/>
    <property type="project" value="InterPro"/>
</dbReference>
<organism evidence="10 11">
    <name type="scientific">Fulvivirga marina</name>
    <dbReference type="NCBI Taxonomy" id="2494733"/>
    <lineage>
        <taxon>Bacteria</taxon>
        <taxon>Pseudomonadati</taxon>
        <taxon>Bacteroidota</taxon>
        <taxon>Cytophagia</taxon>
        <taxon>Cytophagales</taxon>
        <taxon>Fulvivirgaceae</taxon>
        <taxon>Fulvivirga</taxon>
    </lineage>
</organism>
<dbReference type="Proteomes" id="UP000614216">
    <property type="component" value="Unassembled WGS sequence"/>
</dbReference>
<evidence type="ECO:0000256" key="4">
    <source>
        <dbReference type="ARBA" id="ARBA00023066"/>
    </source>
</evidence>